<feature type="region of interest" description="Disordered" evidence="1">
    <location>
        <begin position="171"/>
        <end position="208"/>
    </location>
</feature>
<dbReference type="Proteomes" id="UP000247515">
    <property type="component" value="Unassembled WGS sequence"/>
</dbReference>
<dbReference type="EMBL" id="QJJV01000025">
    <property type="protein sequence ID" value="PXX08951.1"/>
    <property type="molecule type" value="Genomic_DNA"/>
</dbReference>
<name>A0ABX5MFI7_9BURK</name>
<proteinExistence type="predicted"/>
<evidence type="ECO:0000256" key="1">
    <source>
        <dbReference type="SAM" id="MobiDB-lite"/>
    </source>
</evidence>
<reference evidence="2 3" key="1">
    <citation type="submission" date="2018-05" db="EMBL/GenBank/DDBJ databases">
        <title>Genomic Encyclopedia of Type Strains, Phase IV (KMG-V): Genome sequencing to study the core and pangenomes of soil and plant-associated prokaryotes.</title>
        <authorList>
            <person name="Whitman W."/>
        </authorList>
    </citation>
    <scope>NUCLEOTIDE SEQUENCE [LARGE SCALE GENOMIC DNA]</scope>
    <source>
        <strain evidence="2 3">SIr-6563</strain>
    </source>
</reference>
<feature type="region of interest" description="Disordered" evidence="1">
    <location>
        <begin position="223"/>
        <end position="248"/>
    </location>
</feature>
<protein>
    <submittedName>
        <fullName evidence="2">Hemagglutinin-like protein</fullName>
    </submittedName>
</protein>
<gene>
    <name evidence="2" type="ORF">C7400_1252</name>
</gene>
<evidence type="ECO:0000313" key="2">
    <source>
        <dbReference type="EMBL" id="PXX08951.1"/>
    </source>
</evidence>
<feature type="compositionally biased region" description="Low complexity" evidence="1">
    <location>
        <begin position="171"/>
        <end position="185"/>
    </location>
</feature>
<dbReference type="InterPro" id="IPR025157">
    <property type="entry name" value="Hemagglutinin_rpt"/>
</dbReference>
<feature type="compositionally biased region" description="Polar residues" evidence="1">
    <location>
        <begin position="195"/>
        <end position="208"/>
    </location>
</feature>
<evidence type="ECO:0000313" key="3">
    <source>
        <dbReference type="Proteomes" id="UP000247515"/>
    </source>
</evidence>
<comment type="caution">
    <text evidence="2">The sequence shown here is derived from an EMBL/GenBank/DDBJ whole genome shotgun (WGS) entry which is preliminary data.</text>
</comment>
<organism evidence="2 3">
    <name type="scientific">Paraburkholderia tropica</name>
    <dbReference type="NCBI Taxonomy" id="92647"/>
    <lineage>
        <taxon>Bacteria</taxon>
        <taxon>Pseudomonadati</taxon>
        <taxon>Pseudomonadota</taxon>
        <taxon>Betaproteobacteria</taxon>
        <taxon>Burkholderiales</taxon>
        <taxon>Burkholderiaceae</taxon>
        <taxon>Paraburkholderia</taxon>
    </lineage>
</organism>
<keyword evidence="3" id="KW-1185">Reference proteome</keyword>
<dbReference type="RefSeq" id="WP_110329041.1">
    <property type="nucleotide sequence ID" value="NZ_QJJV01000025.1"/>
</dbReference>
<feature type="region of interest" description="Disordered" evidence="1">
    <location>
        <begin position="1"/>
        <end position="23"/>
    </location>
</feature>
<sequence>MSNSHGDANDTETTVNNTHVTGSNSVSIVSGGDTNIIGSNVNGGAVSAVVGGNLDIESVQDTASSAAHQSSSGFSVSGSQRSASVSVTAQNGHADSNYVQVNEQAGIQAGSGGFNIAVAGNTNLTGAYIASDAGESENAFTTGTLTFSNIDNSSHYSAASNGISAGFGTSSTAGGSTGKATGPASVAGVPGVSPMISQDESGDDSATTRSAISAGAISITNQAAQTQDVSTLSRDTTNTSGNVSKTPDVNAMLSDQSDLMQAAQAAGQVVAQGIGTYADARRDELIAEGKAALASGDLATAAADAAAAKQWLEGGSSRAELQIIGGALIGGLGGGSGFTAAGGAAGARLSSFLADQIKAAGKGVADTTDSQLLGNLAGNVLAGVGGALVGGAAGAATGSSVNLYNENNDKGDEAAKTELDVLGQQIVSAYNAVQQARQKVSNAISSTVSGVIGQVQAHNGQNPPADANPLVQANDGGNTPSGSAGAVVTPSVIVCTPNGGCTVTPAVVTPGTPGYVPDNATLANNGSDNSQVPSSILGEDGKLPAGIGGLGTPIPMEPTADPSATAEQFATEAFNGQTPVKVIKNITGEGSWVAIMPDGTAITYRPAGQASVATADTTATVEINSAAVKNINNGNVAKFKFPSE</sequence>
<dbReference type="Pfam" id="PF13332">
    <property type="entry name" value="Fil_haemagg_2"/>
    <property type="match status" value="1"/>
</dbReference>
<accession>A0ABX5MFI7</accession>